<organism evidence="2 3">
    <name type="scientific">Phanerochaete sordida</name>
    <dbReference type="NCBI Taxonomy" id="48140"/>
    <lineage>
        <taxon>Eukaryota</taxon>
        <taxon>Fungi</taxon>
        <taxon>Dikarya</taxon>
        <taxon>Basidiomycota</taxon>
        <taxon>Agaricomycotina</taxon>
        <taxon>Agaricomycetes</taxon>
        <taxon>Polyporales</taxon>
        <taxon>Phanerochaetaceae</taxon>
        <taxon>Phanerochaete</taxon>
    </lineage>
</organism>
<reference evidence="2 3" key="1">
    <citation type="submission" date="2021-08" db="EMBL/GenBank/DDBJ databases">
        <title>Draft Genome Sequence of Phanerochaete sordida strain YK-624.</title>
        <authorList>
            <person name="Mori T."/>
            <person name="Dohra H."/>
            <person name="Suzuki T."/>
            <person name="Kawagishi H."/>
            <person name="Hirai H."/>
        </authorList>
    </citation>
    <scope>NUCLEOTIDE SEQUENCE [LARGE SCALE GENOMIC DNA]</scope>
    <source>
        <strain evidence="2 3">YK-624</strain>
    </source>
</reference>
<proteinExistence type="predicted"/>
<dbReference type="Proteomes" id="UP000703269">
    <property type="component" value="Unassembled WGS sequence"/>
</dbReference>
<comment type="caution">
    <text evidence="2">The sequence shown here is derived from an EMBL/GenBank/DDBJ whole genome shotgun (WGS) entry which is preliminary data.</text>
</comment>
<keyword evidence="3" id="KW-1185">Reference proteome</keyword>
<name>A0A9P3G306_9APHY</name>
<feature type="compositionally biased region" description="Low complexity" evidence="1">
    <location>
        <begin position="304"/>
        <end position="315"/>
    </location>
</feature>
<dbReference type="EMBL" id="BPQB01000008">
    <property type="protein sequence ID" value="GJE88128.1"/>
    <property type="molecule type" value="Genomic_DNA"/>
</dbReference>
<sequence>MSLIGQIFKRDDGKAIKFYFVEGPTHVCKSERGAVQSGDVIKLSAKIERYGGRVVQDMNHAAVWIVNPVGLGSYRKYCKYEPTHRAEDPHFIQKCIEQRAFLQGVVPIPQEEPMGEFQPGTSTSFTTEQVEQLCQWHARNILKGRGYSRTGRKTYQAFIAYGKKFRNTEWELATSHPRESWRGYYKRHANRLDVRIKEIAEETGIIPSSKLGFSNPDEDEEPTSARNIKGKAIVVVSSDSEDDEEELRMRARKRARTGSMTFTPRRSPVPSRAASALPVSQEKETIAPAAGSSTPRRVLPRPVPRVQSVPHPVDD</sequence>
<gene>
    <name evidence="2" type="ORF">PsYK624_042110</name>
</gene>
<protein>
    <submittedName>
        <fullName evidence="2">BRCT domain-containing protein</fullName>
    </submittedName>
</protein>
<evidence type="ECO:0000256" key="1">
    <source>
        <dbReference type="SAM" id="MobiDB-lite"/>
    </source>
</evidence>
<dbReference type="OrthoDB" id="435460at2759"/>
<evidence type="ECO:0000313" key="3">
    <source>
        <dbReference type="Proteomes" id="UP000703269"/>
    </source>
</evidence>
<feature type="region of interest" description="Disordered" evidence="1">
    <location>
        <begin position="207"/>
        <end position="315"/>
    </location>
</feature>
<evidence type="ECO:0000313" key="2">
    <source>
        <dbReference type="EMBL" id="GJE88128.1"/>
    </source>
</evidence>
<dbReference type="AlphaFoldDB" id="A0A9P3G306"/>
<accession>A0A9P3G306</accession>